<feature type="transmembrane region" description="Helical" evidence="7">
    <location>
        <begin position="76"/>
        <end position="109"/>
    </location>
</feature>
<feature type="transmembrane region" description="Helical" evidence="7">
    <location>
        <begin position="300"/>
        <end position="323"/>
    </location>
</feature>
<keyword evidence="5 7" id="KW-1133">Transmembrane helix</keyword>
<keyword evidence="4 7" id="KW-0812">Transmembrane</keyword>
<proteinExistence type="inferred from homology"/>
<feature type="transmembrane region" description="Helical" evidence="7">
    <location>
        <begin position="246"/>
        <end position="267"/>
    </location>
</feature>
<gene>
    <name evidence="9" type="ORF">GSBLH_T00006455001</name>
</gene>
<dbReference type="GeneID" id="24922579"/>
<comment type="subcellular location">
    <subcellularLocation>
        <location evidence="1">Endomembrane system</location>
        <topology evidence="1">Multi-pass membrane protein</topology>
    </subcellularLocation>
</comment>
<name>D8M3L1_BLAHO</name>
<feature type="transmembrane region" description="Helical" evidence="7">
    <location>
        <begin position="134"/>
        <end position="154"/>
    </location>
</feature>
<feature type="transmembrane region" description="Helical" evidence="7">
    <location>
        <begin position="43"/>
        <end position="64"/>
    </location>
</feature>
<feature type="transmembrane region" description="Helical" evidence="7">
    <location>
        <begin position="276"/>
        <end position="294"/>
    </location>
</feature>
<dbReference type="AlphaFoldDB" id="D8M3L1"/>
<evidence type="ECO:0000256" key="4">
    <source>
        <dbReference type="ARBA" id="ARBA00022692"/>
    </source>
</evidence>
<organism evidence="9">
    <name type="scientific">Blastocystis hominis</name>
    <dbReference type="NCBI Taxonomy" id="12968"/>
    <lineage>
        <taxon>Eukaryota</taxon>
        <taxon>Sar</taxon>
        <taxon>Stramenopiles</taxon>
        <taxon>Bigyra</taxon>
        <taxon>Opalozoa</taxon>
        <taxon>Opalinata</taxon>
        <taxon>Blastocystidae</taxon>
        <taxon>Blastocystis</taxon>
    </lineage>
</organism>
<protein>
    <recommendedName>
        <fullName evidence="8">Major facilitator superfamily (MFS) profile domain-containing protein</fullName>
    </recommendedName>
</protein>
<dbReference type="SUPFAM" id="SSF103473">
    <property type="entry name" value="MFS general substrate transporter"/>
    <property type="match status" value="1"/>
</dbReference>
<dbReference type="EMBL" id="FN668650">
    <property type="protein sequence ID" value="CBK22484.2"/>
    <property type="molecule type" value="Genomic_DNA"/>
</dbReference>
<dbReference type="OrthoDB" id="413079at2759"/>
<evidence type="ECO:0000313" key="9">
    <source>
        <dbReference type="EMBL" id="CBK22484.2"/>
    </source>
</evidence>
<feature type="transmembrane region" description="Helical" evidence="7">
    <location>
        <begin position="161"/>
        <end position="179"/>
    </location>
</feature>
<dbReference type="GO" id="GO:0022857">
    <property type="term" value="F:transmembrane transporter activity"/>
    <property type="evidence" value="ECO:0007669"/>
    <property type="project" value="InterPro"/>
</dbReference>
<feature type="transmembrane region" description="Helical" evidence="7">
    <location>
        <begin position="361"/>
        <end position="383"/>
    </location>
</feature>
<evidence type="ECO:0000313" key="10">
    <source>
        <dbReference type="Proteomes" id="UP000008312"/>
    </source>
</evidence>
<evidence type="ECO:0000256" key="6">
    <source>
        <dbReference type="ARBA" id="ARBA00023136"/>
    </source>
</evidence>
<dbReference type="Pfam" id="PF07690">
    <property type="entry name" value="MFS_1"/>
    <property type="match status" value="1"/>
</dbReference>
<dbReference type="PANTHER" id="PTHR23514:SF3">
    <property type="entry name" value="BYPASS OF STOP CODON PROTEIN 6"/>
    <property type="match status" value="1"/>
</dbReference>
<dbReference type="InterPro" id="IPR011701">
    <property type="entry name" value="MFS"/>
</dbReference>
<dbReference type="Proteomes" id="UP000008312">
    <property type="component" value="Unassembled WGS sequence"/>
</dbReference>
<comment type="similarity">
    <text evidence="2">Belongs to the major facilitator superfamily.</text>
</comment>
<keyword evidence="6 7" id="KW-0472">Membrane</keyword>
<evidence type="ECO:0000256" key="5">
    <source>
        <dbReference type="ARBA" id="ARBA00022989"/>
    </source>
</evidence>
<dbReference type="Gene3D" id="1.20.1250.20">
    <property type="entry name" value="MFS general substrate transporter like domains"/>
    <property type="match status" value="2"/>
</dbReference>
<feature type="transmembrane region" description="Helical" evidence="7">
    <location>
        <begin position="330"/>
        <end position="349"/>
    </location>
</feature>
<feature type="domain" description="Major facilitator superfamily (MFS) profile" evidence="8">
    <location>
        <begin position="1"/>
        <end position="388"/>
    </location>
</feature>
<evidence type="ECO:0000256" key="3">
    <source>
        <dbReference type="ARBA" id="ARBA00022448"/>
    </source>
</evidence>
<dbReference type="RefSeq" id="XP_012896532.1">
    <property type="nucleotide sequence ID" value="XM_013041078.1"/>
</dbReference>
<sequence>MIAPTEKTYYGYTKVQLLCYTSKSVYLPLIQKFYHLEYDYQGLFVFTSSIGYITLSLFVGYLVVRLGIKITLTMGLSILIISMLGATFFVNIWVLLGFLIIGGCGSVFIDVGSNTWGTMLFQHHKAVMMNTLHFFYGLGASIGPTYTGWASLLIDKDYRGVFISLFILLAVGLIAVLCIPKQQSVKDDDEEGADPNFTILSALKDPAVYLLGLAQGCIAGTENITTNWSPIYFRDLYGWDVHTKGAHFVTLFFAVYSISRAVSGFLIDAIGEIKSLMLLLFSVILLYILGFCLGEKGAAVLISTGAFVAPLFPTFLTVAMLLFKRNVSKCTCVILFFYMIISQIVQYFVGLICKHMGVQWGYRFVVVLMGTVLVDVFVLSCILKKREEKEKNDATIEALLTEA</sequence>
<keyword evidence="3" id="KW-0813">Transport</keyword>
<reference evidence="9" key="1">
    <citation type="submission" date="2010-02" db="EMBL/GenBank/DDBJ databases">
        <title>Sequencing and annotation of the Blastocystis hominis genome.</title>
        <authorList>
            <person name="Wincker P."/>
        </authorList>
    </citation>
    <scope>NUCLEOTIDE SEQUENCE</scope>
    <source>
        <strain evidence="9">Singapore isolate B</strain>
    </source>
</reference>
<dbReference type="InterPro" id="IPR020846">
    <property type="entry name" value="MFS_dom"/>
</dbReference>
<keyword evidence="10" id="KW-1185">Reference proteome</keyword>
<dbReference type="InParanoid" id="D8M3L1"/>
<evidence type="ECO:0000256" key="2">
    <source>
        <dbReference type="ARBA" id="ARBA00008335"/>
    </source>
</evidence>
<dbReference type="InterPro" id="IPR036259">
    <property type="entry name" value="MFS_trans_sf"/>
</dbReference>
<evidence type="ECO:0000259" key="8">
    <source>
        <dbReference type="PROSITE" id="PS50850"/>
    </source>
</evidence>
<dbReference type="GO" id="GO:0012505">
    <property type="term" value="C:endomembrane system"/>
    <property type="evidence" value="ECO:0007669"/>
    <property type="project" value="UniProtKB-SubCell"/>
</dbReference>
<evidence type="ECO:0000256" key="1">
    <source>
        <dbReference type="ARBA" id="ARBA00004127"/>
    </source>
</evidence>
<dbReference type="InterPro" id="IPR051788">
    <property type="entry name" value="MFS_Transporter"/>
</dbReference>
<dbReference type="PROSITE" id="PS50850">
    <property type="entry name" value="MFS"/>
    <property type="match status" value="1"/>
</dbReference>
<dbReference type="GO" id="GO:0016020">
    <property type="term" value="C:membrane"/>
    <property type="evidence" value="ECO:0007669"/>
    <property type="project" value="TreeGrafter"/>
</dbReference>
<evidence type="ECO:0000256" key="7">
    <source>
        <dbReference type="SAM" id="Phobius"/>
    </source>
</evidence>
<dbReference type="PANTHER" id="PTHR23514">
    <property type="entry name" value="BYPASS OF STOP CODON PROTEIN 6"/>
    <property type="match status" value="1"/>
</dbReference>
<accession>D8M3L1</accession>